<accession>A0A158B1T6</accession>
<name>A0A158B1T6_9BURK</name>
<dbReference type="AlphaFoldDB" id="A0A158B1T6"/>
<proteinExistence type="predicted"/>
<gene>
    <name evidence="1" type="ORF">AWB75_02905</name>
</gene>
<reference evidence="1" key="1">
    <citation type="submission" date="2016-01" db="EMBL/GenBank/DDBJ databases">
        <authorList>
            <person name="Peeters C."/>
        </authorList>
    </citation>
    <scope>NUCLEOTIDE SEQUENCE [LARGE SCALE GENOMIC DNA]</scope>
    <source>
        <strain evidence="1">LMG 29318</strain>
    </source>
</reference>
<evidence type="ECO:0000313" key="1">
    <source>
        <dbReference type="EMBL" id="SAK64148.1"/>
    </source>
</evidence>
<evidence type="ECO:0000313" key="2">
    <source>
        <dbReference type="Proteomes" id="UP000054870"/>
    </source>
</evidence>
<protein>
    <submittedName>
        <fullName evidence="1">Uncharacterized protein</fullName>
    </submittedName>
</protein>
<dbReference type="EMBL" id="FCOF02000011">
    <property type="protein sequence ID" value="SAK64148.1"/>
    <property type="molecule type" value="Genomic_DNA"/>
</dbReference>
<dbReference type="Proteomes" id="UP000054870">
    <property type="component" value="Unassembled WGS sequence"/>
</dbReference>
<keyword evidence="2" id="KW-1185">Reference proteome</keyword>
<comment type="caution">
    <text evidence="1">The sequence shown here is derived from an EMBL/GenBank/DDBJ whole genome shotgun (WGS) entry which is preliminary data.</text>
</comment>
<sequence length="69" mass="7329">MPNEVEPNALARRRAVEVAKLALDRGLSIAPIEIKIEVGSVGNPNSYGSEGRSAFIQLSSGCPNDCCEK</sequence>
<organism evidence="1 2">
    <name type="scientific">Caballeronia catudaia</name>
    <dbReference type="NCBI Taxonomy" id="1777136"/>
    <lineage>
        <taxon>Bacteria</taxon>
        <taxon>Pseudomonadati</taxon>
        <taxon>Pseudomonadota</taxon>
        <taxon>Betaproteobacteria</taxon>
        <taxon>Burkholderiales</taxon>
        <taxon>Burkholderiaceae</taxon>
        <taxon>Caballeronia</taxon>
    </lineage>
</organism>